<evidence type="ECO:0000313" key="1">
    <source>
        <dbReference type="EMBL" id="XBY44800.1"/>
    </source>
</evidence>
<reference evidence="1" key="1">
    <citation type="submission" date="2024-06" db="EMBL/GenBank/DDBJ databases">
        <title>Methylostella associata gen. nov., sp. nov., a novel Ancalomicrobiaceae-affiliated facultatively methylotrophic bacteria that feed on methanotrophs of the genus Methylococcus.</title>
        <authorList>
            <person name="Saltykova V."/>
            <person name="Danilova O.V."/>
            <person name="Oshkin I.Y."/>
            <person name="Belova S.E."/>
            <person name="Pimenov N.V."/>
            <person name="Dedysh S.N."/>
        </authorList>
    </citation>
    <scope>NUCLEOTIDE SEQUENCE</scope>
    <source>
        <strain evidence="1">S20</strain>
    </source>
</reference>
<dbReference type="Pfam" id="PF11927">
    <property type="entry name" value="HODM_asu-like"/>
    <property type="match status" value="1"/>
</dbReference>
<name>A0AAU7XCK7_9HYPH</name>
<sequence length="301" mass="33874">MPAFAHAPYATAYKPFSIGLTPLDLKDWLLPDERLLTDLAEKDALLAEKRDIVFAEEPDTRASQREVLDLVVAHLLAHFPERYRRDGATIVIDGTRRVALDADEAPFLVASRLMQEDLVLMGPSDNGYRLIAAALCFPSAWSLREKFGQNLDGIHVAVPGYADGMGARMNRIFTALKTELPVWRWNWSIYPDPVLHHPESKARPRDWFGRRDDEAFIRIERQTLRRLPGTGDILFTIKVATDPIAEFRTHPEGARMAAGLRDQVLMLSEDQLRYKALAEHRDAIAARLAEIAEEAATPVSA</sequence>
<dbReference type="AlphaFoldDB" id="A0AAU7XCK7"/>
<dbReference type="RefSeq" id="WP_407049892.1">
    <property type="nucleotide sequence ID" value="NZ_CP158568.1"/>
</dbReference>
<proteinExistence type="predicted"/>
<accession>A0AAU7XCK7</accession>
<organism evidence="1">
    <name type="scientific">Methyloraptor flagellatus</name>
    <dbReference type="NCBI Taxonomy" id="3162530"/>
    <lineage>
        <taxon>Bacteria</taxon>
        <taxon>Pseudomonadati</taxon>
        <taxon>Pseudomonadota</taxon>
        <taxon>Alphaproteobacteria</taxon>
        <taxon>Hyphomicrobiales</taxon>
        <taxon>Ancalomicrobiaceae</taxon>
        <taxon>Methyloraptor</taxon>
    </lineage>
</organism>
<dbReference type="KEGG" id="mflg:ABS361_00355"/>
<protein>
    <submittedName>
        <fullName evidence="1">DUF3445 domain-containing protein</fullName>
    </submittedName>
</protein>
<dbReference type="EMBL" id="CP158568">
    <property type="protein sequence ID" value="XBY44800.1"/>
    <property type="molecule type" value="Genomic_DNA"/>
</dbReference>
<dbReference type="InterPro" id="IPR021848">
    <property type="entry name" value="HODM_asu-like"/>
</dbReference>
<gene>
    <name evidence="1" type="ORF">ABS361_00355</name>
</gene>